<keyword evidence="2" id="KW-1185">Reference proteome</keyword>
<sequence>MSYSAYDSYSRPRRQSFGYPATPISYPRSTSSYHDPMMHGNYPQQQSYSLYGAPSASLSQHHIPAYDDMGIARHDSYYQGDHHVSGGIYPPVVQPMSLSRRRRSSSSVSFGSRPTFPETFRRSGSSIIKFKRKGAFRSGVTLSEAQANVRLSGWDSYTYHDLGVDARGKIYMRIRWPGYSPLNYEIPIDGYEGRVDLQALARRVGRAVAHYLQANVIPIPWDRIELLHLEEVEMGTWSLKMTSH</sequence>
<accession>A0ACB8ATL7</accession>
<evidence type="ECO:0000313" key="2">
    <source>
        <dbReference type="Proteomes" id="UP000790377"/>
    </source>
</evidence>
<dbReference type="EMBL" id="MU267589">
    <property type="protein sequence ID" value="KAH7916702.1"/>
    <property type="molecule type" value="Genomic_DNA"/>
</dbReference>
<organism evidence="1 2">
    <name type="scientific">Hygrophoropsis aurantiaca</name>
    <dbReference type="NCBI Taxonomy" id="72124"/>
    <lineage>
        <taxon>Eukaryota</taxon>
        <taxon>Fungi</taxon>
        <taxon>Dikarya</taxon>
        <taxon>Basidiomycota</taxon>
        <taxon>Agaricomycotina</taxon>
        <taxon>Agaricomycetes</taxon>
        <taxon>Agaricomycetidae</taxon>
        <taxon>Boletales</taxon>
        <taxon>Coniophorineae</taxon>
        <taxon>Hygrophoropsidaceae</taxon>
        <taxon>Hygrophoropsis</taxon>
    </lineage>
</organism>
<dbReference type="Proteomes" id="UP000790377">
    <property type="component" value="Unassembled WGS sequence"/>
</dbReference>
<evidence type="ECO:0000313" key="1">
    <source>
        <dbReference type="EMBL" id="KAH7916702.1"/>
    </source>
</evidence>
<proteinExistence type="predicted"/>
<protein>
    <submittedName>
        <fullName evidence="1">Uncharacterized protein</fullName>
    </submittedName>
</protein>
<reference evidence="1" key="1">
    <citation type="journal article" date="2021" name="New Phytol.">
        <title>Evolutionary innovations through gain and loss of genes in the ectomycorrhizal Boletales.</title>
        <authorList>
            <person name="Wu G."/>
            <person name="Miyauchi S."/>
            <person name="Morin E."/>
            <person name="Kuo A."/>
            <person name="Drula E."/>
            <person name="Varga T."/>
            <person name="Kohler A."/>
            <person name="Feng B."/>
            <person name="Cao Y."/>
            <person name="Lipzen A."/>
            <person name="Daum C."/>
            <person name="Hundley H."/>
            <person name="Pangilinan J."/>
            <person name="Johnson J."/>
            <person name="Barry K."/>
            <person name="LaButti K."/>
            <person name="Ng V."/>
            <person name="Ahrendt S."/>
            <person name="Min B."/>
            <person name="Choi I.G."/>
            <person name="Park H."/>
            <person name="Plett J.M."/>
            <person name="Magnuson J."/>
            <person name="Spatafora J.W."/>
            <person name="Nagy L.G."/>
            <person name="Henrissat B."/>
            <person name="Grigoriev I.V."/>
            <person name="Yang Z.L."/>
            <person name="Xu J."/>
            <person name="Martin F.M."/>
        </authorList>
    </citation>
    <scope>NUCLEOTIDE SEQUENCE</scope>
    <source>
        <strain evidence="1">ATCC 28755</strain>
    </source>
</reference>
<comment type="caution">
    <text evidence="1">The sequence shown here is derived from an EMBL/GenBank/DDBJ whole genome shotgun (WGS) entry which is preliminary data.</text>
</comment>
<name>A0ACB8ATL7_9AGAM</name>
<gene>
    <name evidence="1" type="ORF">BJ138DRAFT_4686</name>
</gene>